<feature type="binding site" evidence="4">
    <location>
        <position position="298"/>
    </location>
    <ligand>
        <name>1D-myo-inositol 2-(L-cysteinylamino)-2-deoxy-alpha-D-glucopyranoside</name>
        <dbReference type="ChEBI" id="CHEBI:58887"/>
    </ligand>
</feature>
<feature type="binding site" evidence="4">
    <location>
        <position position="252"/>
    </location>
    <ligand>
        <name>1D-myo-inositol 2-(L-cysteinylamino)-2-deoxy-alpha-D-glucopyranoside</name>
        <dbReference type="ChEBI" id="CHEBI:58887"/>
    </ligand>
</feature>
<comment type="subunit">
    <text evidence="4">Monomer.</text>
</comment>
<reference evidence="6 7" key="1">
    <citation type="submission" date="2020-04" db="EMBL/GenBank/DDBJ databases">
        <title>MicrobeNet Type strains.</title>
        <authorList>
            <person name="Nicholson A.C."/>
        </authorList>
    </citation>
    <scope>NUCLEOTIDE SEQUENCE [LARGE SCALE GENOMIC DNA]</scope>
    <source>
        <strain evidence="6 7">ATCC BAA-789</strain>
    </source>
</reference>
<keyword evidence="3 4" id="KW-0012">Acyltransferase</keyword>
<feature type="binding site" evidence="4">
    <location>
        <begin position="271"/>
        <end position="277"/>
    </location>
    <ligand>
        <name>acetyl-CoA</name>
        <dbReference type="ChEBI" id="CHEBI:57288"/>
        <label>2</label>
    </ligand>
</feature>
<keyword evidence="7" id="KW-1185">Reference proteome</keyword>
<dbReference type="Gene3D" id="3.40.630.30">
    <property type="match status" value="1"/>
</dbReference>
<feature type="binding site" evidence="4">
    <location>
        <begin position="77"/>
        <end position="79"/>
    </location>
    <ligand>
        <name>acetyl-CoA</name>
        <dbReference type="ChEBI" id="CHEBI:57288"/>
        <label>1</label>
    </ligand>
</feature>
<feature type="domain" description="N-acetyltransferase" evidence="5">
    <location>
        <begin position="184"/>
        <end position="329"/>
    </location>
</feature>
<dbReference type="PANTHER" id="PTHR43617:SF31">
    <property type="entry name" value="MYCOTHIOL ACETYLTRANSFERASE"/>
    <property type="match status" value="1"/>
</dbReference>
<gene>
    <name evidence="4 6" type="primary">mshD</name>
    <name evidence="6" type="ORF">HF995_12030</name>
</gene>
<keyword evidence="2 4" id="KW-0677">Repeat</keyword>
<dbReference type="NCBIfam" id="TIGR03448">
    <property type="entry name" value="mycothiol_MshD"/>
    <property type="match status" value="1"/>
</dbReference>
<evidence type="ECO:0000313" key="7">
    <source>
        <dbReference type="Proteomes" id="UP000774283"/>
    </source>
</evidence>
<comment type="caution">
    <text evidence="4">Lacks conserved residue(s) required for the propagation of feature annotation.</text>
</comment>
<organism evidence="6 7">
    <name type="scientific">Sanguibacter hominis ATCC BAA-789</name>
    <dbReference type="NCBI Taxonomy" id="1312740"/>
    <lineage>
        <taxon>Bacteria</taxon>
        <taxon>Bacillati</taxon>
        <taxon>Actinomycetota</taxon>
        <taxon>Actinomycetes</taxon>
        <taxon>Micrococcales</taxon>
        <taxon>Sanguibacteraceae</taxon>
        <taxon>Sanguibacter</taxon>
    </lineage>
</organism>
<feature type="binding site" evidence="4">
    <location>
        <begin position="85"/>
        <end position="90"/>
    </location>
    <ligand>
        <name>acetyl-CoA</name>
        <dbReference type="ChEBI" id="CHEBI:57288"/>
        <label>1</label>
    </ligand>
</feature>
<dbReference type="EC" id="2.3.1.189" evidence="4"/>
<dbReference type="GO" id="GO:0010125">
    <property type="term" value="P:mycothiol biosynthetic process"/>
    <property type="evidence" value="ECO:0007669"/>
    <property type="project" value="UniProtKB-UniRule"/>
</dbReference>
<comment type="function">
    <text evidence="4">Catalyzes the transfer of acetyl from acetyl-CoA to desacetylmycothiol (Cys-GlcN-Ins) to form mycothiol.</text>
</comment>
<dbReference type="InterPro" id="IPR017813">
    <property type="entry name" value="Mycothiol_AcTrfase"/>
</dbReference>
<comment type="similarity">
    <text evidence="4">Belongs to the acetyltransferase family. MshD subfamily.</text>
</comment>
<comment type="caution">
    <text evidence="6">The sequence shown here is derived from an EMBL/GenBank/DDBJ whole genome shotgun (WGS) entry which is preliminary data.</text>
</comment>
<feature type="domain" description="N-acetyltransferase" evidence="5">
    <location>
        <begin position="5"/>
        <end position="153"/>
    </location>
</feature>
<feature type="binding site" evidence="4">
    <location>
        <begin position="264"/>
        <end position="266"/>
    </location>
    <ligand>
        <name>acetyl-CoA</name>
        <dbReference type="ChEBI" id="CHEBI:57288"/>
        <label>2</label>
    </ligand>
</feature>
<evidence type="ECO:0000256" key="4">
    <source>
        <dbReference type="HAMAP-Rule" id="MF_01698"/>
    </source>
</evidence>
<dbReference type="AlphaFoldDB" id="A0A9X5FET1"/>
<proteinExistence type="inferred from homology"/>
<dbReference type="InterPro" id="IPR000182">
    <property type="entry name" value="GNAT_dom"/>
</dbReference>
<dbReference type="CDD" id="cd04301">
    <property type="entry name" value="NAT_SF"/>
    <property type="match status" value="2"/>
</dbReference>
<accession>A0A9X5FET1</accession>
<dbReference type="PANTHER" id="PTHR43617">
    <property type="entry name" value="L-AMINO ACID N-ACETYLTRANSFERASE"/>
    <property type="match status" value="1"/>
</dbReference>
<dbReference type="HAMAP" id="MF_01698">
    <property type="entry name" value="MshD"/>
    <property type="match status" value="1"/>
</dbReference>
<evidence type="ECO:0000256" key="3">
    <source>
        <dbReference type="ARBA" id="ARBA00023315"/>
    </source>
</evidence>
<name>A0A9X5FET1_9MICO</name>
<evidence type="ECO:0000313" key="6">
    <source>
        <dbReference type="EMBL" id="NKX93987.1"/>
    </source>
</evidence>
<dbReference type="EMBL" id="JAAXOW010000004">
    <property type="protein sequence ID" value="NKX93987.1"/>
    <property type="molecule type" value="Genomic_DNA"/>
</dbReference>
<dbReference type="GO" id="GO:0008999">
    <property type="term" value="F:protein-N-terminal-alanine acetyltransferase activity"/>
    <property type="evidence" value="ECO:0007669"/>
    <property type="project" value="TreeGrafter"/>
</dbReference>
<dbReference type="Pfam" id="PF00583">
    <property type="entry name" value="Acetyltransf_1"/>
    <property type="match status" value="2"/>
</dbReference>
<keyword evidence="1 4" id="KW-0808">Transferase</keyword>
<comment type="catalytic activity">
    <reaction evidence="4">
        <text>1D-myo-inositol 2-(L-cysteinylamino)-2-deoxy-alpha-D-glucopyranoside + acetyl-CoA = mycothiol + CoA + H(+)</text>
        <dbReference type="Rhea" id="RHEA:26172"/>
        <dbReference type="ChEBI" id="CHEBI:15378"/>
        <dbReference type="ChEBI" id="CHEBI:16768"/>
        <dbReference type="ChEBI" id="CHEBI:57287"/>
        <dbReference type="ChEBI" id="CHEBI:57288"/>
        <dbReference type="ChEBI" id="CHEBI:58887"/>
        <dbReference type="EC" id="2.3.1.189"/>
    </reaction>
</comment>
<dbReference type="InterPro" id="IPR050276">
    <property type="entry name" value="MshD_Acetyltransferase"/>
</dbReference>
<feature type="binding site" evidence="4">
    <location>
        <position position="260"/>
    </location>
    <ligand>
        <name>1D-myo-inositol 2-(L-cysteinylamino)-2-deoxy-alpha-D-glucopyranoside</name>
        <dbReference type="ChEBI" id="CHEBI:58887"/>
    </ligand>
</feature>
<protein>
    <recommendedName>
        <fullName evidence="4">Mycothiol acetyltransferase</fullName>
        <shortName evidence="4">MSH acetyltransferase</shortName>
        <ecNumber evidence="4">2.3.1.189</ecNumber>
    </recommendedName>
    <alternativeName>
        <fullName evidence="4">Mycothiol synthase</fullName>
    </alternativeName>
</protein>
<sequence>MNILLVHKSLDTADATAVRSLAGRAEEQDGTAPLSGQTLLWLSAQAPVVHVLAHDGAGALVGYAQVDVGGDEPSAELVVAPELRRRGIGTALLDAVADVARDVPAATGRHAAASTPGAFSVWAHGNLPEALEFAAARGLEPARELWVMSRDVEPAVGTVLPGGGAPVEPATEAAVEYPALPMGTRLRSFEVGRDEDAWLAVNARSFATHPEQGRLTRDDLQARLEEPWFRAEDLLLLEDAGSGALAGFVWVKVVDESGGELYVVGVDPDSQGRGYGHLLTAVGLAHVAARGLPRAFLYVDADNVPAVATYLRAGFETTARSVRMRSTRA</sequence>
<evidence type="ECO:0000259" key="5">
    <source>
        <dbReference type="PROSITE" id="PS51186"/>
    </source>
</evidence>
<evidence type="ECO:0000256" key="1">
    <source>
        <dbReference type="ARBA" id="ARBA00022679"/>
    </source>
</evidence>
<dbReference type="PROSITE" id="PS51186">
    <property type="entry name" value="GNAT"/>
    <property type="match status" value="2"/>
</dbReference>
<evidence type="ECO:0000256" key="2">
    <source>
        <dbReference type="ARBA" id="ARBA00022737"/>
    </source>
</evidence>
<dbReference type="PIRSF" id="PIRSF021524">
    <property type="entry name" value="MSH_acetyltransferase"/>
    <property type="match status" value="1"/>
</dbReference>
<feature type="binding site" evidence="4">
    <location>
        <position position="211"/>
    </location>
    <ligand>
        <name>1D-myo-inositol 2-(L-cysteinylamino)-2-deoxy-alpha-D-glucopyranoside</name>
        <dbReference type="ChEBI" id="CHEBI:58887"/>
    </ligand>
</feature>
<dbReference type="GO" id="GO:0035447">
    <property type="term" value="F:mycothiol synthase activity"/>
    <property type="evidence" value="ECO:0007669"/>
    <property type="project" value="UniProtKB-UniRule"/>
</dbReference>
<dbReference type="Proteomes" id="UP000774283">
    <property type="component" value="Unassembled WGS sequence"/>
</dbReference>
<dbReference type="RefSeq" id="WP_168448049.1">
    <property type="nucleotide sequence ID" value="NZ_JAAXOW010000004.1"/>
</dbReference>
<dbReference type="SUPFAM" id="SSF55729">
    <property type="entry name" value="Acyl-CoA N-acyltransferases (Nat)"/>
    <property type="match status" value="2"/>
</dbReference>
<dbReference type="InterPro" id="IPR016181">
    <property type="entry name" value="Acyl_CoA_acyltransferase"/>
</dbReference>